<dbReference type="InterPro" id="IPR014001">
    <property type="entry name" value="Helicase_ATP-bd"/>
</dbReference>
<dbReference type="GO" id="GO:0016787">
    <property type="term" value="F:hydrolase activity"/>
    <property type="evidence" value="ECO:0007669"/>
    <property type="project" value="UniProtKB-KW"/>
</dbReference>
<keyword evidence="4" id="KW-0547">Nucleotide-binding</keyword>
<dbReference type="PANTHER" id="PTHR45766">
    <property type="entry name" value="DNA ANNEALING HELICASE AND ENDONUCLEASE ZRANB3 FAMILY MEMBER"/>
    <property type="match status" value="1"/>
</dbReference>
<keyword evidence="5" id="KW-1185">Reference proteome</keyword>
<dbReference type="InterPro" id="IPR049730">
    <property type="entry name" value="SNF2/RAD54-like_C"/>
</dbReference>
<feature type="domain" description="Helicase ATP-binding" evidence="2">
    <location>
        <begin position="279"/>
        <end position="465"/>
    </location>
</feature>
<dbReference type="RefSeq" id="WP_128674134.1">
    <property type="nucleotide sequence ID" value="NZ_RRCO01000003.1"/>
</dbReference>
<keyword evidence="4" id="KW-0347">Helicase</keyword>
<evidence type="ECO:0000313" key="5">
    <source>
        <dbReference type="Proteomes" id="UP000272490"/>
    </source>
</evidence>
<feature type="domain" description="Helicase C-terminal" evidence="3">
    <location>
        <begin position="683"/>
        <end position="866"/>
    </location>
</feature>
<dbReference type="PROSITE" id="PS51194">
    <property type="entry name" value="HELICASE_CTER"/>
    <property type="match status" value="1"/>
</dbReference>
<keyword evidence="1" id="KW-0378">Hydrolase</keyword>
<dbReference type="Pfam" id="PF00176">
    <property type="entry name" value="SNF2-rel_dom"/>
    <property type="match status" value="1"/>
</dbReference>
<gene>
    <name evidence="4" type="ORF">EHV10_07645</name>
</gene>
<dbReference type="Proteomes" id="UP000272490">
    <property type="component" value="Unassembled WGS sequence"/>
</dbReference>
<evidence type="ECO:0000313" key="4">
    <source>
        <dbReference type="EMBL" id="RRJ25500.1"/>
    </source>
</evidence>
<dbReference type="PANTHER" id="PTHR45766:SF6">
    <property type="entry name" value="SWI_SNF-RELATED MATRIX-ASSOCIATED ACTIN-DEPENDENT REGULATOR OF CHROMATIN SUBFAMILY A-LIKE PROTEIN 1"/>
    <property type="match status" value="1"/>
</dbReference>
<dbReference type="InterPro" id="IPR041650">
    <property type="entry name" value="HEPN_Swt1"/>
</dbReference>
<keyword evidence="4" id="KW-0067">ATP-binding</keyword>
<dbReference type="InterPro" id="IPR038718">
    <property type="entry name" value="SNF2-like_sf"/>
</dbReference>
<dbReference type="SMART" id="SM00490">
    <property type="entry name" value="HELICc"/>
    <property type="match status" value="1"/>
</dbReference>
<dbReference type="Pfam" id="PF18731">
    <property type="entry name" value="HEPN_Swt1"/>
    <property type="match status" value="1"/>
</dbReference>
<dbReference type="CDD" id="cd18793">
    <property type="entry name" value="SF2_C_SNF"/>
    <property type="match status" value="1"/>
</dbReference>
<protein>
    <submittedName>
        <fullName evidence="4">DEAD/DEAH box helicase</fullName>
    </submittedName>
</protein>
<proteinExistence type="predicted"/>
<organism evidence="4 5">
    <name type="scientific">Lachnoanaerobaculum gingivalis</name>
    <dbReference type="NCBI Taxonomy" id="2490855"/>
    <lineage>
        <taxon>Bacteria</taxon>
        <taxon>Bacillati</taxon>
        <taxon>Bacillota</taxon>
        <taxon>Clostridia</taxon>
        <taxon>Lachnospirales</taxon>
        <taxon>Lachnospiraceae</taxon>
        <taxon>Lachnoanaerobaculum</taxon>
    </lineage>
</organism>
<dbReference type="PROSITE" id="PS51192">
    <property type="entry name" value="HELICASE_ATP_BIND_1"/>
    <property type="match status" value="1"/>
</dbReference>
<dbReference type="Pfam" id="PF00271">
    <property type="entry name" value="Helicase_C"/>
    <property type="match status" value="1"/>
</dbReference>
<comment type="caution">
    <text evidence="4">The sequence shown here is derived from an EMBL/GenBank/DDBJ whole genome shotgun (WGS) entry which is preliminary data.</text>
</comment>
<dbReference type="GO" id="GO:0005524">
    <property type="term" value="F:ATP binding"/>
    <property type="evidence" value="ECO:0007669"/>
    <property type="project" value="InterPro"/>
</dbReference>
<dbReference type="InterPro" id="IPR000330">
    <property type="entry name" value="SNF2_N"/>
</dbReference>
<sequence>MDTAFLNSKMNEYMFRLNQKMSGWLSKKLPKITDDWWQELVINNLSTYQRENVLKEGIKEIDGLDLAALLRIVHRNWFVITSMFYLNNKEREKIHDMQQIRNDWAHIAQNRIYKEKVINDINVIIDLMYTFDASMQETRDMEALIMDVEEDKDLQGVVSEYTVKKTGVLEASEKTVISETTDITVGSVVTLVSNSKIIGAVIAIDGNSYSVLINGDIQKFYREQIRLQENKKAEYYLTLKEVRAALTAYQINNPGSGNLYSLNAARIDFVPYQFRPALKMIKSDSPRILVADDVGVGKTIEAGLILKEMEARSSLNSVLVICPRPLVAERKWQLEMKRFDENFTQLDGRALAECIQETDRDGEWPERHSKTVIPYSLFNEDSILGTQSKSPKKHRNLGLAELDPIPHFDLLIVDEAHNIRNSNTWMYRGVELFCRNADAVVFLTATPLQNSNNDLYTVLNLLRPDLVIDKDTFKTMSEPNKFVNNLLRIVRNQEEDWQKAGKQEIANILGTTWGRNVIQHNPDFEKIFTVLDKKDLSRDEKIKAISIIEGFHSFHTMINRTRRKDIEDFCIRRTQTVKVPFNSIQKDLYDTLIEFESTALAQLHGRQSVRFMLCTIMRQASSCIYGLAPFMNDLVDKRLAQIQEDGELYENDFELNSDEENTLFELADDISKLSKSLTIDDTKFMRLLEIVNQKQKEDNNRIIVFSSFRHTLGYLKKNLKKYGIRVGQVDGSVPDEERFNLRKRFLLDRDEKDAIDVLLFSEVGCEGLDYQFCDSMINYDLPWNPMRIEQRIGRIDRRGQKSDTVKIYNMITEDTIDAVIYDRCLSKIGVFEESIGDCSEILGDISDQIFKIMFDSELTDKERKMKIEKMADNEVMKVQELHRLEQEEKSLYGFDLSKYMIDKDVQEAENQWINPQSMNEMVGVFFSDYLGQGEYLRGKAELKTLRLASDKRRLLLNDLLSMQLPANNNAVKIWKAYLKSDKPVLYVTFDSNYAKDNRDITFLTQMHPLVMSAAAYVSRKFPCNLSVCISDSGIPSGNYEFTIYAWKYVGLKPDIRLIAISDNEEVEKNILSFIHYASEYSGKETFHYDQWDDMDRLHYRRWQIAKDVYTKDVRNECEYRLEQIAHSANQQETIVRAQIDVATEDKIKRMRVSQLENLKKKYEEQKRTVEETISKADIHTNLLIRGVLHVV</sequence>
<dbReference type="EMBL" id="RRCO01000003">
    <property type="protein sequence ID" value="RRJ25500.1"/>
    <property type="molecule type" value="Genomic_DNA"/>
</dbReference>
<dbReference type="Gene3D" id="3.40.50.300">
    <property type="entry name" value="P-loop containing nucleotide triphosphate hydrolases"/>
    <property type="match status" value="1"/>
</dbReference>
<dbReference type="OrthoDB" id="9814088at2"/>
<dbReference type="InterPro" id="IPR027417">
    <property type="entry name" value="P-loop_NTPase"/>
</dbReference>
<evidence type="ECO:0000259" key="2">
    <source>
        <dbReference type="PROSITE" id="PS51192"/>
    </source>
</evidence>
<dbReference type="Gene3D" id="3.40.50.10810">
    <property type="entry name" value="Tandem AAA-ATPase domain"/>
    <property type="match status" value="1"/>
</dbReference>
<accession>A0A3P3QYM9</accession>
<dbReference type="SUPFAM" id="SSF52540">
    <property type="entry name" value="P-loop containing nucleoside triphosphate hydrolases"/>
    <property type="match status" value="2"/>
</dbReference>
<dbReference type="GO" id="GO:0004386">
    <property type="term" value="F:helicase activity"/>
    <property type="evidence" value="ECO:0007669"/>
    <property type="project" value="UniProtKB-KW"/>
</dbReference>
<dbReference type="AlphaFoldDB" id="A0A3P3QYM9"/>
<name>A0A3P3QYM9_9FIRM</name>
<evidence type="ECO:0000256" key="1">
    <source>
        <dbReference type="ARBA" id="ARBA00022801"/>
    </source>
</evidence>
<evidence type="ECO:0000259" key="3">
    <source>
        <dbReference type="PROSITE" id="PS51194"/>
    </source>
</evidence>
<dbReference type="InterPro" id="IPR001650">
    <property type="entry name" value="Helicase_C-like"/>
</dbReference>
<reference evidence="4 5" key="1">
    <citation type="submission" date="2018-11" db="EMBL/GenBank/DDBJ databases">
        <title>Genome sequencing of Lachnoanaerobaculum sp. KCOM 2030 (= ChDC B114).</title>
        <authorList>
            <person name="Kook J.-K."/>
            <person name="Park S.-N."/>
            <person name="Lim Y.K."/>
        </authorList>
    </citation>
    <scope>NUCLEOTIDE SEQUENCE [LARGE SCALE GENOMIC DNA]</scope>
    <source>
        <strain evidence="4 5">KCOM 2030</strain>
    </source>
</reference>
<dbReference type="SMART" id="SM00487">
    <property type="entry name" value="DEXDc"/>
    <property type="match status" value="1"/>
</dbReference>